<proteinExistence type="predicted"/>
<dbReference type="Proteomes" id="UP001419268">
    <property type="component" value="Unassembled WGS sequence"/>
</dbReference>
<dbReference type="PANTHER" id="PTHR11439">
    <property type="entry name" value="GAG-POL-RELATED RETROTRANSPOSON"/>
    <property type="match status" value="1"/>
</dbReference>
<keyword evidence="2" id="KW-1185">Reference proteome</keyword>
<dbReference type="PANTHER" id="PTHR11439:SF463">
    <property type="entry name" value="REVERSE TRANSCRIPTASE TY1_COPIA-TYPE DOMAIN-CONTAINING PROTEIN"/>
    <property type="match status" value="1"/>
</dbReference>
<protein>
    <submittedName>
        <fullName evidence="1">Uncharacterized protein</fullName>
    </submittedName>
</protein>
<organism evidence="1 2">
    <name type="scientific">Stephania cephalantha</name>
    <dbReference type="NCBI Taxonomy" id="152367"/>
    <lineage>
        <taxon>Eukaryota</taxon>
        <taxon>Viridiplantae</taxon>
        <taxon>Streptophyta</taxon>
        <taxon>Embryophyta</taxon>
        <taxon>Tracheophyta</taxon>
        <taxon>Spermatophyta</taxon>
        <taxon>Magnoliopsida</taxon>
        <taxon>Ranunculales</taxon>
        <taxon>Menispermaceae</taxon>
        <taxon>Menispermoideae</taxon>
        <taxon>Cissampelideae</taxon>
        <taxon>Stephania</taxon>
    </lineage>
</organism>
<dbReference type="AlphaFoldDB" id="A0AAP0ICH2"/>
<gene>
    <name evidence="1" type="ORF">Scep_020302</name>
</gene>
<evidence type="ECO:0000313" key="1">
    <source>
        <dbReference type="EMBL" id="KAK9112783.1"/>
    </source>
</evidence>
<evidence type="ECO:0000313" key="2">
    <source>
        <dbReference type="Proteomes" id="UP001419268"/>
    </source>
</evidence>
<reference evidence="1 2" key="1">
    <citation type="submission" date="2024-01" db="EMBL/GenBank/DDBJ databases">
        <title>Genome assemblies of Stephania.</title>
        <authorList>
            <person name="Yang L."/>
        </authorList>
    </citation>
    <scope>NUCLEOTIDE SEQUENCE [LARGE SCALE GENOMIC DNA]</scope>
    <source>
        <strain evidence="1">JXDWG</strain>
        <tissue evidence="1">Leaf</tissue>
    </source>
</reference>
<sequence length="116" mass="13244">MWCSSLLKELGFSQASCPVMWCDNTSAKSLASNLVFHARTKHIEVDAHFIREKLLAGVLELRYVPTEHQSADLLTKMLSVSRFRFLLSKLHLVSSPRFHLRGHVSVRQHLSHIDHG</sequence>
<dbReference type="CDD" id="cd09272">
    <property type="entry name" value="RNase_HI_RT_Ty1"/>
    <property type="match status" value="1"/>
</dbReference>
<comment type="caution">
    <text evidence="1">The sequence shown here is derived from an EMBL/GenBank/DDBJ whole genome shotgun (WGS) entry which is preliminary data.</text>
</comment>
<accession>A0AAP0ICH2</accession>
<dbReference type="EMBL" id="JBBNAG010000008">
    <property type="protein sequence ID" value="KAK9112783.1"/>
    <property type="molecule type" value="Genomic_DNA"/>
</dbReference>
<name>A0AAP0ICH2_9MAGN</name>